<evidence type="ECO:0000256" key="3">
    <source>
        <dbReference type="SAM" id="MobiDB-lite"/>
    </source>
</evidence>
<accession>A0A3Q3EL78</accession>
<feature type="coiled-coil region" evidence="2">
    <location>
        <begin position="89"/>
        <end position="134"/>
    </location>
</feature>
<reference evidence="5" key="2">
    <citation type="submission" date="2025-09" db="UniProtKB">
        <authorList>
            <consortium name="Ensembl"/>
        </authorList>
    </citation>
    <scope>IDENTIFICATION</scope>
</reference>
<feature type="compositionally biased region" description="Low complexity" evidence="3">
    <location>
        <begin position="37"/>
        <end position="46"/>
    </location>
</feature>
<dbReference type="Proteomes" id="UP000261660">
    <property type="component" value="Unplaced"/>
</dbReference>
<dbReference type="GeneTree" id="ENSGT00940000153717"/>
<evidence type="ECO:0000259" key="4">
    <source>
        <dbReference type="Pfam" id="PF15903"/>
    </source>
</evidence>
<dbReference type="InParanoid" id="A0A3Q3EL78"/>
<evidence type="ECO:0000256" key="2">
    <source>
        <dbReference type="SAM" id="Coils"/>
    </source>
</evidence>
<dbReference type="PANTHER" id="PTHR15829:SF15">
    <property type="entry name" value="RIPOR FAMILY MEMBER 3"/>
    <property type="match status" value="1"/>
</dbReference>
<sequence>MSVKLQFDSPSDGGLIHRSRSFTGFSSLTGRRRESSSVRSSVRSKSITGAKSPRMHLSPSRGGGAIWSLQPDQVDKVFQALRKGLKYFLEGHQAEMDFLSSQQRETKRNSRLEIRALERYIRRLEFQISKVEELYETYCIQWRLCQGAVNMKRAFSLSPSSRASRDSLLELNRNHRHSLQDMSAMEGELEILLGELHIKMKGLIGFARLCPGDQYEVVVRLGRQRWRIRGRIQSDDTQSWDEEEMVFLPHLNQNFEIKVSEAKGLGWLLVGMVTCASADFFMARPQLMLVDITELGTIKLQLEDSPECQSYSVPVSPSPPAVTPPSPTTDAPPPGRPGPSAAQRRAQALRLGALISELERTLQNQKSSEKELRALDHQILHLATILKNDLSLLKSSSSEETLAVEEVLGSFDFLSHDFNADDDTSCLGSLRLKDSGSFQQSTLRSLGPLSTRSQSASEEELAFAPLTSGNWGFDQALETHLDICCILLQVQNVSKSFDMFSETSLQAEVLDRVSGLLLERNDNISAKDILPKPLRTRDVLLFWDECVNDSSSPFCCSSDTFCRTLRKRYTHKVKAKQPGQSEKVFSQLRQQLQTVCRTVPAPRPLCSPDRVSLFQLSVYLKRWNITVLGDHISRLSREEYFLSALRGPKRRRALNKIKGRGISELLPLGCTLQTIAALQIGSNHKVCKAAAGCLCRAAGCKTFRSKAVIFYTESLKSSDVQIQHGSCLALKCLRASESVDHIADLWRSEDEDLRSAAKETVLSFGKKGYLAFHRMDQLSCELEEEAYQNQETEITFL</sequence>
<name>A0A3Q3EL78_9LABR</name>
<keyword evidence="2" id="KW-0175">Coiled coil</keyword>
<dbReference type="Pfam" id="PF15903">
    <property type="entry name" value="PL48"/>
    <property type="match status" value="1"/>
</dbReference>
<dbReference type="InterPro" id="IPR011989">
    <property type="entry name" value="ARM-like"/>
</dbReference>
<feature type="region of interest" description="Disordered" evidence="3">
    <location>
        <begin position="33"/>
        <end position="59"/>
    </location>
</feature>
<dbReference type="InterPro" id="IPR031780">
    <property type="entry name" value="FAM65_N"/>
</dbReference>
<dbReference type="PANTHER" id="PTHR15829">
    <property type="entry name" value="PROTEIN KINASE PKN/PRK1, EFFECTOR"/>
    <property type="match status" value="1"/>
</dbReference>
<dbReference type="FunCoup" id="A0A3Q3EL78">
    <property type="interactions" value="638"/>
</dbReference>
<dbReference type="Ensembl" id="ENSLBET00000008611.1">
    <property type="protein sequence ID" value="ENSLBEP00000008203.1"/>
    <property type="gene ID" value="ENSLBEG00000006284.1"/>
</dbReference>
<feature type="compositionally biased region" description="Pro residues" evidence="3">
    <location>
        <begin position="316"/>
        <end position="337"/>
    </location>
</feature>
<comment type="similarity">
    <text evidence="1">Belongs to the RIPOR family.</text>
</comment>
<evidence type="ECO:0000313" key="5">
    <source>
        <dbReference type="Ensembl" id="ENSLBEP00000008203.1"/>
    </source>
</evidence>
<proteinExistence type="inferred from homology"/>
<evidence type="ECO:0000256" key="1">
    <source>
        <dbReference type="ARBA" id="ARBA00005744"/>
    </source>
</evidence>
<keyword evidence="6" id="KW-1185">Reference proteome</keyword>
<evidence type="ECO:0000313" key="6">
    <source>
        <dbReference type="Proteomes" id="UP000261660"/>
    </source>
</evidence>
<reference evidence="5" key="1">
    <citation type="submission" date="2025-08" db="UniProtKB">
        <authorList>
            <consortium name="Ensembl"/>
        </authorList>
    </citation>
    <scope>IDENTIFICATION</scope>
</reference>
<protein>
    <submittedName>
        <fullName evidence="5">RIPOR family member 3</fullName>
    </submittedName>
</protein>
<feature type="region of interest" description="Disordered" evidence="3">
    <location>
        <begin position="309"/>
        <end position="343"/>
    </location>
</feature>
<dbReference type="STRING" id="56723.ENSLBEP00000008203"/>
<organism evidence="5 6">
    <name type="scientific">Labrus bergylta</name>
    <name type="common">ballan wrasse</name>
    <dbReference type="NCBI Taxonomy" id="56723"/>
    <lineage>
        <taxon>Eukaryota</taxon>
        <taxon>Metazoa</taxon>
        <taxon>Chordata</taxon>
        <taxon>Craniata</taxon>
        <taxon>Vertebrata</taxon>
        <taxon>Euteleostomi</taxon>
        <taxon>Actinopterygii</taxon>
        <taxon>Neopterygii</taxon>
        <taxon>Teleostei</taxon>
        <taxon>Neoteleostei</taxon>
        <taxon>Acanthomorphata</taxon>
        <taxon>Eupercaria</taxon>
        <taxon>Labriformes</taxon>
        <taxon>Labridae</taxon>
        <taxon>Labrus</taxon>
    </lineage>
</organism>
<feature type="domain" description="FAM65 N-terminal" evidence="4">
    <location>
        <begin position="16"/>
        <end position="303"/>
    </location>
</feature>
<dbReference type="AlphaFoldDB" id="A0A3Q3EL78"/>
<dbReference type="InterPro" id="IPR026136">
    <property type="entry name" value="RIPOR3"/>
</dbReference>
<dbReference type="Gene3D" id="1.25.10.10">
    <property type="entry name" value="Leucine-rich Repeat Variant"/>
    <property type="match status" value="1"/>
</dbReference>